<proteinExistence type="predicted"/>
<accession>A0A1G5ZA42</accession>
<organism evidence="1 2">
    <name type="scientific">Mesorhizobium qingshengii</name>
    <dbReference type="NCBI Taxonomy" id="1165689"/>
    <lineage>
        <taxon>Bacteria</taxon>
        <taxon>Pseudomonadati</taxon>
        <taxon>Pseudomonadota</taxon>
        <taxon>Alphaproteobacteria</taxon>
        <taxon>Hyphomicrobiales</taxon>
        <taxon>Phyllobacteriaceae</taxon>
        <taxon>Mesorhizobium</taxon>
    </lineage>
</organism>
<evidence type="ECO:0008006" key="3">
    <source>
        <dbReference type="Google" id="ProtNLM"/>
    </source>
</evidence>
<evidence type="ECO:0000313" key="2">
    <source>
        <dbReference type="Proteomes" id="UP000198588"/>
    </source>
</evidence>
<dbReference type="InterPro" id="IPR021734">
    <property type="entry name" value="DUF3303"/>
</dbReference>
<dbReference type="EMBL" id="FMXM01000015">
    <property type="protein sequence ID" value="SDA91355.1"/>
    <property type="molecule type" value="Genomic_DNA"/>
</dbReference>
<gene>
    <name evidence="1" type="ORF">SAMN02927914_04502</name>
</gene>
<sequence length="94" mass="10780">MMFMVIEDFCNGDAVSVYRRFRDKGRQCPDGLVFIDSWVSADLTQCFQLMECDDVSLFQRWVAAWADLVHFKVIPVNRGKDVAKALLESGDERA</sequence>
<reference evidence="1 2" key="1">
    <citation type="submission" date="2016-10" db="EMBL/GenBank/DDBJ databases">
        <authorList>
            <person name="de Groot N.N."/>
        </authorList>
    </citation>
    <scope>NUCLEOTIDE SEQUENCE [LARGE SCALE GENOMIC DNA]</scope>
    <source>
        <strain evidence="1 2">CGMCC 1.12097</strain>
    </source>
</reference>
<dbReference type="Pfam" id="PF11746">
    <property type="entry name" value="DUF3303"/>
    <property type="match status" value="1"/>
</dbReference>
<name>A0A1G5ZA42_9HYPH</name>
<dbReference type="AlphaFoldDB" id="A0A1G5ZA42"/>
<dbReference type="OrthoDB" id="9801877at2"/>
<evidence type="ECO:0000313" key="1">
    <source>
        <dbReference type="EMBL" id="SDA91355.1"/>
    </source>
</evidence>
<dbReference type="Proteomes" id="UP000198588">
    <property type="component" value="Unassembled WGS sequence"/>
</dbReference>
<protein>
    <recommendedName>
        <fullName evidence="3">DUF3303 domain-containing protein</fullName>
    </recommendedName>
</protein>